<dbReference type="InterPro" id="IPR024601">
    <property type="entry name" value="Peptidase_M1_pepN_C"/>
</dbReference>
<dbReference type="InterPro" id="IPR038438">
    <property type="entry name" value="PepN_Ig-like_sf"/>
</dbReference>
<comment type="cofactor">
    <cofactor evidence="1">
        <name>Zn(2+)</name>
        <dbReference type="ChEBI" id="CHEBI:29105"/>
    </cofactor>
</comment>
<dbReference type="PANTHER" id="PTHR46322:SF1">
    <property type="entry name" value="PUROMYCIN-SENSITIVE AMINOPEPTIDASE"/>
    <property type="match status" value="1"/>
</dbReference>
<evidence type="ECO:0000256" key="4">
    <source>
        <dbReference type="ARBA" id="ARBA00022670"/>
    </source>
</evidence>
<dbReference type="Pfam" id="PF17900">
    <property type="entry name" value="Peptidase_M1_N"/>
    <property type="match status" value="1"/>
</dbReference>
<evidence type="ECO:0000259" key="10">
    <source>
        <dbReference type="Pfam" id="PF11940"/>
    </source>
</evidence>
<dbReference type="Pfam" id="PF01433">
    <property type="entry name" value="Peptidase_M1"/>
    <property type="match status" value="1"/>
</dbReference>
<dbReference type="InterPro" id="IPR045357">
    <property type="entry name" value="Aminopeptidase_N-like_N"/>
</dbReference>
<accession>Q2PKG4</accession>
<proteinExistence type="evidence at transcript level"/>
<feature type="domain" description="Peptidase M1 alanyl aminopeptidase Ig-like fold" evidence="10">
    <location>
        <begin position="595"/>
        <end position="688"/>
    </location>
</feature>
<dbReference type="NCBIfam" id="TIGR02414">
    <property type="entry name" value="pepN_proteo"/>
    <property type="match status" value="1"/>
</dbReference>
<feature type="domain" description="Peptidase M1 membrane alanine aminopeptidase" evidence="9">
    <location>
        <begin position="376"/>
        <end position="590"/>
    </location>
</feature>
<feature type="non-terminal residue" evidence="13">
    <location>
        <position position="1"/>
    </location>
</feature>
<feature type="domain" description="Peptidase M1 alanyl aminopeptidase C-terminal" evidence="11">
    <location>
        <begin position="692"/>
        <end position="1004"/>
    </location>
</feature>
<keyword evidence="5" id="KW-0479">Metal-binding</keyword>
<keyword evidence="8" id="KW-0482">Metalloprotease</keyword>
<dbReference type="InterPro" id="IPR035414">
    <property type="entry name" value="Peptidase_M1_pepN_Ig-like"/>
</dbReference>
<dbReference type="Gene3D" id="3.30.2010.30">
    <property type="match status" value="1"/>
</dbReference>
<keyword evidence="6" id="KW-0378">Hydrolase</keyword>
<dbReference type="Pfam" id="PF11940">
    <property type="entry name" value="DUF3458"/>
    <property type="match status" value="1"/>
</dbReference>
<reference evidence="13" key="1">
    <citation type="submission" date="2005-11" db="EMBL/GenBank/DDBJ databases">
        <title>Affinity selection and characterization of natural antigenic peptides as a route to anti-parasite vaccines.</title>
        <authorList>
            <person name="Matthews L.J."/>
            <person name="Smith G.P."/>
            <person name="Williams R."/>
            <person name="Buckstein-Solomon S."/>
            <person name="Davis R."/>
            <person name="Nevils M.A."/>
        </authorList>
    </citation>
    <scope>NUCLEOTIDE SEQUENCE</scope>
    <source>
        <strain evidence="13">MO7</strain>
    </source>
</reference>
<dbReference type="Gene3D" id="1.10.390.10">
    <property type="entry name" value="Neutral Protease Domain 2"/>
    <property type="match status" value="1"/>
</dbReference>
<evidence type="ECO:0000313" key="13">
    <source>
        <dbReference type="EMBL" id="ABC25604.1"/>
    </source>
</evidence>
<dbReference type="InterPro" id="IPR012779">
    <property type="entry name" value="Peptidase_M1_pepN"/>
</dbReference>
<evidence type="ECO:0000256" key="6">
    <source>
        <dbReference type="ARBA" id="ARBA00022801"/>
    </source>
</evidence>
<dbReference type="InterPro" id="IPR027268">
    <property type="entry name" value="Peptidase_M4/M1_CTD_sf"/>
</dbReference>
<evidence type="ECO:0000256" key="8">
    <source>
        <dbReference type="ARBA" id="ARBA00023049"/>
    </source>
</evidence>
<dbReference type="InterPro" id="IPR001930">
    <property type="entry name" value="Peptidase_M1"/>
</dbReference>
<protein>
    <submittedName>
        <fullName evidence="13">Putative aminopeptidase n</fullName>
    </submittedName>
</protein>
<dbReference type="Pfam" id="PF17432">
    <property type="entry name" value="DUF3458_C"/>
    <property type="match status" value="1"/>
</dbReference>
<dbReference type="GO" id="GO:0006508">
    <property type="term" value="P:proteolysis"/>
    <property type="evidence" value="ECO:0007669"/>
    <property type="project" value="UniProtKB-KW"/>
</dbReference>
<evidence type="ECO:0000256" key="3">
    <source>
        <dbReference type="ARBA" id="ARBA00022438"/>
    </source>
</evidence>
<evidence type="ECO:0000259" key="11">
    <source>
        <dbReference type="Pfam" id="PF17432"/>
    </source>
</evidence>
<evidence type="ECO:0000256" key="7">
    <source>
        <dbReference type="ARBA" id="ARBA00022833"/>
    </source>
</evidence>
<name>Q2PKG4_BABBO</name>
<keyword evidence="4" id="KW-0645">Protease</keyword>
<dbReference type="Gene3D" id="2.60.40.1730">
    <property type="entry name" value="tricorn interacting facor f3 domain"/>
    <property type="match status" value="1"/>
</dbReference>
<dbReference type="SUPFAM" id="SSF55486">
    <property type="entry name" value="Metalloproteases ('zincins'), catalytic domain"/>
    <property type="match status" value="1"/>
</dbReference>
<comment type="similarity">
    <text evidence="2">Belongs to the peptidase M1 family.</text>
</comment>
<dbReference type="SUPFAM" id="SSF63737">
    <property type="entry name" value="Leukotriene A4 hydrolase N-terminal domain"/>
    <property type="match status" value="1"/>
</dbReference>
<keyword evidence="7" id="KW-0862">Zinc</keyword>
<evidence type="ECO:0000259" key="12">
    <source>
        <dbReference type="Pfam" id="PF17900"/>
    </source>
</evidence>
<dbReference type="InterPro" id="IPR042097">
    <property type="entry name" value="Aminopeptidase_N-like_N_sf"/>
</dbReference>
<dbReference type="FunFam" id="3.30.2010.30:FF:000002">
    <property type="entry name" value="Putative aminopeptidase N"/>
    <property type="match status" value="1"/>
</dbReference>
<evidence type="ECO:0000256" key="1">
    <source>
        <dbReference type="ARBA" id="ARBA00001947"/>
    </source>
</evidence>
<evidence type="ECO:0000256" key="2">
    <source>
        <dbReference type="ARBA" id="ARBA00010136"/>
    </source>
</evidence>
<dbReference type="InterPro" id="IPR014782">
    <property type="entry name" value="Peptidase_M1_dom"/>
</dbReference>
<keyword evidence="3 13" id="KW-0031">Aminopeptidase</keyword>
<dbReference type="GO" id="GO:0004177">
    <property type="term" value="F:aminopeptidase activity"/>
    <property type="evidence" value="ECO:0007669"/>
    <property type="project" value="UniProtKB-KW"/>
</dbReference>
<dbReference type="EMBL" id="DQ319894">
    <property type="protein sequence ID" value="ABC25604.1"/>
    <property type="molecule type" value="mRNA"/>
</dbReference>
<dbReference type="InterPro" id="IPR037144">
    <property type="entry name" value="Peptidase_M1_pepN_C_sf"/>
</dbReference>
<evidence type="ECO:0000256" key="5">
    <source>
        <dbReference type="ARBA" id="ARBA00022723"/>
    </source>
</evidence>
<dbReference type="Gene3D" id="2.60.40.1840">
    <property type="match status" value="1"/>
</dbReference>
<feature type="domain" description="Aminopeptidase N-like N-terminal" evidence="12">
    <location>
        <begin position="154"/>
        <end position="337"/>
    </location>
</feature>
<dbReference type="GO" id="GO:0008237">
    <property type="term" value="F:metallopeptidase activity"/>
    <property type="evidence" value="ECO:0007669"/>
    <property type="project" value="UniProtKB-KW"/>
</dbReference>
<dbReference type="AlphaFoldDB" id="Q2PKG4"/>
<sequence length="1014" mass="114916">VRFVFITTISVLSISLWVEVVPFCLSIWGTSRYTSLALAYPMFNLAYAARGFHRKLLTNSLVGKYNIAGLQYCYNRGLGRTHSLRYLCGATGFIQCHPILFASPCYLVNPSSVKMSTTSTATTTETATVAQGVQTLTLKPAKQHVEIFRKDYTPTIYDIDSVFLDFDLHETATVVKAELLMHRKEGTAPADLVLHGDELDCRSVSVDGKPLENRPLSGYHIDDDGFLNIPVSFLPSKAGESFRVNTEVVINPTANLQLSGLYKNSQLFTTQCESHGFRRITYFLDRPDVLSRYRVRLRADKDQYPVLLSNGNKVDSGIDGSKIFAEFVDPFPKPSYLFALVAGNLKSIKKTFRTMSGRDVLVEVSSEPEDATKLEWALESVLKAMKWDEESYGREYDLDEFHVVCTRAFNFGAMENKGLNIFNSSLLLADVNTTTDSEFNTIMSVVGHEYFHNWTGNRVTCRDWFQLTLKEGLTVFRESEFAGDMSSPLITRITDVRNLRTYQFAEDAGPLAHPIRPESYISMDNFYTTTVYDKGSEVIGMYKTLLGKDGFRKGMDLYFERHDSHAVTCDDFRAAMADANGVDLTQFERWYFQAGTPEVEVLEAVRDGTTFRLRLRQYTPPTPRQETKLPFHIPIKIGLLGKSSKRDLKGSIVLELRESEQTFEINDVNEDCVLSFNRGFSAPIKVKFQQSDEDLLFLMSHDTDGLNRWEAGQCMRTKAILSNIGSVKPIDDMIFSSIESILSSDLDNNEKALCIMLPDTQALVADLETYDPNALWDAMNYVRRSILDKCESVFKRHYESLSAEKDTLEKDDMARRYLRNTLLGYLVCRSDASAVELALGHYRAARCMTDRYYAFVQLMNMDFAGKDDVIADFYERAAGDALVIDKWFSAQASSDSPDCLDRVRMLSTHKDYTNKNPNRANSLVRAFTRSIRFHDPSGSGYKFMADQILLVDPINSHVSSHQAIHLTKFKKLDSGRRTLMLQQLNRIKSANISKNLYEVVQKSLDYATEQGFSY</sequence>
<dbReference type="MEROPS" id="M01.005"/>
<evidence type="ECO:0000259" key="9">
    <source>
        <dbReference type="Pfam" id="PF01433"/>
    </source>
</evidence>
<dbReference type="VEuPathDB" id="PiroplasmaDB:BBOV_IV005930"/>
<dbReference type="PANTHER" id="PTHR46322">
    <property type="entry name" value="PUROMYCIN-SENSITIVE AMINOPEPTIDASE"/>
    <property type="match status" value="1"/>
</dbReference>
<dbReference type="Gene3D" id="1.25.50.10">
    <property type="entry name" value="Peptidase M1, alanyl aminopeptidase, C-terminal domain"/>
    <property type="match status" value="1"/>
</dbReference>
<dbReference type="PRINTS" id="PR00756">
    <property type="entry name" value="ALADIPTASE"/>
</dbReference>
<dbReference type="GO" id="GO:0008270">
    <property type="term" value="F:zinc ion binding"/>
    <property type="evidence" value="ECO:0007669"/>
    <property type="project" value="InterPro"/>
</dbReference>
<dbReference type="CDD" id="cd09600">
    <property type="entry name" value="M1_APN"/>
    <property type="match status" value="1"/>
</dbReference>
<organism evidence="13">
    <name type="scientific">Babesia bovis</name>
    <dbReference type="NCBI Taxonomy" id="5865"/>
    <lineage>
        <taxon>Eukaryota</taxon>
        <taxon>Sar</taxon>
        <taxon>Alveolata</taxon>
        <taxon>Apicomplexa</taxon>
        <taxon>Aconoidasida</taxon>
        <taxon>Piroplasmida</taxon>
        <taxon>Babesiidae</taxon>
        <taxon>Babesia</taxon>
    </lineage>
</organism>